<dbReference type="InterPro" id="IPR052155">
    <property type="entry name" value="Biofilm_reg_signaling"/>
</dbReference>
<dbReference type="PANTHER" id="PTHR44757:SF2">
    <property type="entry name" value="BIOFILM ARCHITECTURE MAINTENANCE PROTEIN MBAA"/>
    <property type="match status" value="1"/>
</dbReference>
<dbReference type="CDD" id="cd00130">
    <property type="entry name" value="PAS"/>
    <property type="match status" value="3"/>
</dbReference>
<organism evidence="6 7">
    <name type="scientific">Rubrobacter xylanophilus</name>
    <dbReference type="NCBI Taxonomy" id="49319"/>
    <lineage>
        <taxon>Bacteria</taxon>
        <taxon>Bacillati</taxon>
        <taxon>Actinomycetota</taxon>
        <taxon>Rubrobacteria</taxon>
        <taxon>Rubrobacterales</taxon>
        <taxon>Rubrobacteraceae</taxon>
        <taxon>Rubrobacter</taxon>
    </lineage>
</organism>
<dbReference type="Pfam" id="PF13426">
    <property type="entry name" value="PAS_9"/>
    <property type="match status" value="1"/>
</dbReference>
<evidence type="ECO:0000259" key="4">
    <source>
        <dbReference type="PROSITE" id="PS50883"/>
    </source>
</evidence>
<feature type="domain" description="PAS" evidence="2">
    <location>
        <begin position="526"/>
        <end position="600"/>
    </location>
</feature>
<sequence length="1100" mass="122163">MRRSSKAGEGLDRILERVLAHALRMLAAAHGYVYLVDPSGGERVRMRVAAGHFERFLGTALRPGEGVGGTVWKTGRPFMVEDYDAWAHRRRDVEPGLLGSVMGAPLRSGGEVVGVISVARPEGGFGERDLQVLVECAELAALALENARLYAETREELAARRRVEEALRQSEMRLRAVVAGSPVTIFALDASGAFTLAEGRGLERMGLLPDEVVGRSAFELIGDDPRLVGDLRRALAGENLATVAEFGGVSLELHLSPLLREGRVEGVIGVATDITERIAAERRLKESESELRAVFSAMTDAVLVLDREGRYLRISSTDPSLLYGPAEGRIGRTVSEVLPREKAQIFLGTIRRALESGETVSVEYELPTGGRERWFSARVSPMSGERVVWVARDITERKEAERRLRESEERFRVLADAALEGLVISERGRILEVNRAYTEILGYRPEEVVGSPMLERIAPEHQELARRRIAAGYDRPYEVEAVRKDGRRVHLEIRGRAATYRGRRVRITAMRDITERKRSERELREAQEQYRRLVEQLPAVVYVDRMDDTSSNLYTSPQTEEIFGYSPREWTSDPELFVRTLHPEDRESVLAAHARANARAEPLELEYRLIARDGRVVWVRDSSIVLRDEGGNPRWRQGLMVDITEQKNLEQRLVHLAFHDPLTGLPNRALFMDRLKHALARAGRSGDVLAVLFIDLDNFKFINDSLGHEAGDRLLVAVARRLSGATRPGDTVARLGGDEFTVLLEDIPDRGEAARAAERVAEVLREPFRVAGRELFVSASVGISVSAAGSGSVEELMRGADLAMYEAKREGKNRYRVFDFGMSRTAHDRLRLENDLRRALERDEFRLHYQPVVRLGDGKVVGLEALLRWERPGRGITPPDRFVPLAEETGMIVEIGRRVLRMACSRAAEWRRICPSVAVSVNVSARQLRTPDFADEVERILHQARLEPCGLVLEVTESAAMDEPGEAAEVLRGLRELGVGLALDDFGTGYSSLSYLKRLPVSFLKIDRSFVEGLGGEADSGVLVGGVIALSRELGFEPVAEGVETPGQLERLLELGCELGQGYYFASPMPERAAEELLRSGARLGAGANLPGRRHGADGR</sequence>
<accession>A0A510HL77</accession>
<feature type="domain" description="PAC" evidence="3">
    <location>
        <begin position="475"/>
        <end position="525"/>
    </location>
</feature>
<dbReference type="Gene3D" id="3.30.70.270">
    <property type="match status" value="1"/>
</dbReference>
<dbReference type="InterPro" id="IPR013656">
    <property type="entry name" value="PAS_4"/>
</dbReference>
<dbReference type="CDD" id="cd01949">
    <property type="entry name" value="GGDEF"/>
    <property type="match status" value="1"/>
</dbReference>
<dbReference type="Pfam" id="PF00563">
    <property type="entry name" value="EAL"/>
    <property type="match status" value="1"/>
</dbReference>
<dbReference type="Proteomes" id="UP000318065">
    <property type="component" value="Chromosome"/>
</dbReference>
<gene>
    <name evidence="6" type="ORF">RxyAA322_19390</name>
</gene>
<dbReference type="InterPro" id="IPR035965">
    <property type="entry name" value="PAS-like_dom_sf"/>
</dbReference>
<keyword evidence="7" id="KW-1185">Reference proteome</keyword>
<dbReference type="InterPro" id="IPR000700">
    <property type="entry name" value="PAS-assoc_C"/>
</dbReference>
<evidence type="ECO:0000259" key="5">
    <source>
        <dbReference type="PROSITE" id="PS50887"/>
    </source>
</evidence>
<dbReference type="Pfam" id="PF08447">
    <property type="entry name" value="PAS_3"/>
    <property type="match status" value="1"/>
</dbReference>
<dbReference type="OrthoDB" id="23692at2"/>
<dbReference type="NCBIfam" id="TIGR00229">
    <property type="entry name" value="sensory_box"/>
    <property type="match status" value="4"/>
</dbReference>
<feature type="coiled-coil region" evidence="1">
    <location>
        <begin position="390"/>
        <end position="417"/>
    </location>
</feature>
<dbReference type="InterPro" id="IPR003018">
    <property type="entry name" value="GAF"/>
</dbReference>
<dbReference type="SMART" id="SM00052">
    <property type="entry name" value="EAL"/>
    <property type="match status" value="1"/>
</dbReference>
<dbReference type="SUPFAM" id="SSF141868">
    <property type="entry name" value="EAL domain-like"/>
    <property type="match status" value="1"/>
</dbReference>
<dbReference type="Pfam" id="PF13185">
    <property type="entry name" value="GAF_2"/>
    <property type="match status" value="1"/>
</dbReference>
<proteinExistence type="predicted"/>
<feature type="coiled-coil region" evidence="1">
    <location>
        <begin position="509"/>
        <end position="536"/>
    </location>
</feature>
<dbReference type="InterPro" id="IPR013655">
    <property type="entry name" value="PAS_fold_3"/>
</dbReference>
<dbReference type="RefSeq" id="WP_143528101.1">
    <property type="nucleotide sequence ID" value="NZ_AP019791.1"/>
</dbReference>
<dbReference type="Gene3D" id="3.30.450.40">
    <property type="match status" value="1"/>
</dbReference>
<dbReference type="AlphaFoldDB" id="A0A510HL77"/>
<evidence type="ECO:0008006" key="8">
    <source>
        <dbReference type="Google" id="ProtNLM"/>
    </source>
</evidence>
<evidence type="ECO:0000259" key="2">
    <source>
        <dbReference type="PROSITE" id="PS50112"/>
    </source>
</evidence>
<dbReference type="PROSITE" id="PS50112">
    <property type="entry name" value="PAS"/>
    <property type="match status" value="4"/>
</dbReference>
<dbReference type="Pfam" id="PF08448">
    <property type="entry name" value="PAS_4"/>
    <property type="match status" value="2"/>
</dbReference>
<dbReference type="InterPro" id="IPR029016">
    <property type="entry name" value="GAF-like_dom_sf"/>
</dbReference>
<dbReference type="FunFam" id="3.30.70.270:FF:000001">
    <property type="entry name" value="Diguanylate cyclase domain protein"/>
    <property type="match status" value="1"/>
</dbReference>
<feature type="domain" description="PAS" evidence="2">
    <location>
        <begin position="407"/>
        <end position="476"/>
    </location>
</feature>
<dbReference type="PROSITE" id="PS50113">
    <property type="entry name" value="PAC"/>
    <property type="match status" value="2"/>
</dbReference>
<dbReference type="InterPro" id="IPR000014">
    <property type="entry name" value="PAS"/>
</dbReference>
<dbReference type="InterPro" id="IPR000160">
    <property type="entry name" value="GGDEF_dom"/>
</dbReference>
<dbReference type="EMBL" id="AP019791">
    <property type="protein sequence ID" value="BBL80085.1"/>
    <property type="molecule type" value="Genomic_DNA"/>
</dbReference>
<evidence type="ECO:0000256" key="1">
    <source>
        <dbReference type="SAM" id="Coils"/>
    </source>
</evidence>
<feature type="domain" description="GGDEF" evidence="5">
    <location>
        <begin position="687"/>
        <end position="820"/>
    </location>
</feature>
<dbReference type="SMART" id="SM00267">
    <property type="entry name" value="GGDEF"/>
    <property type="match status" value="1"/>
</dbReference>
<reference evidence="6" key="1">
    <citation type="journal article" date="2019" name="Microbiol. Resour. Announc.">
        <title>Complete Genome Sequence of Rubrobacter xylanophilus Strain AA3-22, Isolated from Arima Onsen in Japan.</title>
        <authorList>
            <person name="Tomariguchi N."/>
            <person name="Miyazaki K."/>
        </authorList>
    </citation>
    <scope>NUCLEOTIDE SEQUENCE [LARGE SCALE GENOMIC DNA]</scope>
    <source>
        <strain evidence="6">AA3-22</strain>
    </source>
</reference>
<dbReference type="Pfam" id="PF00990">
    <property type="entry name" value="GGDEF"/>
    <property type="match status" value="1"/>
</dbReference>
<feature type="domain" description="PAS" evidence="2">
    <location>
        <begin position="287"/>
        <end position="357"/>
    </location>
</feature>
<feature type="domain" description="PAS" evidence="2">
    <location>
        <begin position="170"/>
        <end position="224"/>
    </location>
</feature>
<dbReference type="InterPro" id="IPR043128">
    <property type="entry name" value="Rev_trsase/Diguanyl_cyclase"/>
</dbReference>
<dbReference type="PANTHER" id="PTHR44757">
    <property type="entry name" value="DIGUANYLATE CYCLASE DGCP"/>
    <property type="match status" value="1"/>
</dbReference>
<dbReference type="InterPro" id="IPR029787">
    <property type="entry name" value="Nucleotide_cyclase"/>
</dbReference>
<dbReference type="SUPFAM" id="SSF55781">
    <property type="entry name" value="GAF domain-like"/>
    <property type="match status" value="1"/>
</dbReference>
<dbReference type="SMART" id="SM00065">
    <property type="entry name" value="GAF"/>
    <property type="match status" value="1"/>
</dbReference>
<dbReference type="SMART" id="SM00091">
    <property type="entry name" value="PAS"/>
    <property type="match status" value="4"/>
</dbReference>
<dbReference type="SUPFAM" id="SSF55785">
    <property type="entry name" value="PYP-like sensor domain (PAS domain)"/>
    <property type="match status" value="4"/>
</dbReference>
<dbReference type="FunFam" id="3.20.20.450:FF:000001">
    <property type="entry name" value="Cyclic di-GMP phosphodiesterase yahA"/>
    <property type="match status" value="1"/>
</dbReference>
<dbReference type="InterPro" id="IPR035919">
    <property type="entry name" value="EAL_sf"/>
</dbReference>
<dbReference type="SUPFAM" id="SSF55073">
    <property type="entry name" value="Nucleotide cyclase"/>
    <property type="match status" value="1"/>
</dbReference>
<dbReference type="SMART" id="SM00086">
    <property type="entry name" value="PAC"/>
    <property type="match status" value="4"/>
</dbReference>
<keyword evidence="1" id="KW-0175">Coiled coil</keyword>
<dbReference type="PROSITE" id="PS50883">
    <property type="entry name" value="EAL"/>
    <property type="match status" value="1"/>
</dbReference>
<dbReference type="CDD" id="cd01948">
    <property type="entry name" value="EAL"/>
    <property type="match status" value="1"/>
</dbReference>
<dbReference type="InterPro" id="IPR001633">
    <property type="entry name" value="EAL_dom"/>
</dbReference>
<evidence type="ECO:0000259" key="3">
    <source>
        <dbReference type="PROSITE" id="PS50113"/>
    </source>
</evidence>
<dbReference type="InterPro" id="IPR001610">
    <property type="entry name" value="PAC"/>
</dbReference>
<dbReference type="NCBIfam" id="TIGR00254">
    <property type="entry name" value="GGDEF"/>
    <property type="match status" value="1"/>
</dbReference>
<protein>
    <recommendedName>
        <fullName evidence="8">Diguanylate cyclase/phosphodiesterase with PAS/PAC and GAF sensor(S)</fullName>
    </recommendedName>
</protein>
<feature type="domain" description="PAC" evidence="3">
    <location>
        <begin position="603"/>
        <end position="655"/>
    </location>
</feature>
<name>A0A510HL77_9ACTN</name>
<dbReference type="PROSITE" id="PS50887">
    <property type="entry name" value="GGDEF"/>
    <property type="match status" value="1"/>
</dbReference>
<feature type="domain" description="EAL" evidence="4">
    <location>
        <begin position="829"/>
        <end position="1082"/>
    </location>
</feature>
<evidence type="ECO:0000313" key="7">
    <source>
        <dbReference type="Proteomes" id="UP000318065"/>
    </source>
</evidence>
<dbReference type="Gene3D" id="3.30.450.20">
    <property type="entry name" value="PAS domain"/>
    <property type="match status" value="4"/>
</dbReference>
<dbReference type="Gene3D" id="3.20.20.450">
    <property type="entry name" value="EAL domain"/>
    <property type="match status" value="1"/>
</dbReference>
<evidence type="ECO:0000313" key="6">
    <source>
        <dbReference type="EMBL" id="BBL80085.1"/>
    </source>
</evidence>